<gene>
    <name evidence="3" type="ORF">DSM112329_01382</name>
</gene>
<evidence type="ECO:0000313" key="3">
    <source>
        <dbReference type="EMBL" id="XAY04547.1"/>
    </source>
</evidence>
<feature type="transmembrane region" description="Helical" evidence="2">
    <location>
        <begin position="238"/>
        <end position="258"/>
    </location>
</feature>
<dbReference type="KEGG" id="parq:DSM112329_01382"/>
<proteinExistence type="predicted"/>
<feature type="transmembrane region" description="Helical" evidence="2">
    <location>
        <begin position="76"/>
        <end position="96"/>
    </location>
</feature>
<dbReference type="RefSeq" id="WP_354701076.1">
    <property type="nucleotide sequence ID" value="NZ_CP114014.1"/>
</dbReference>
<feature type="transmembrane region" description="Helical" evidence="2">
    <location>
        <begin position="123"/>
        <end position="148"/>
    </location>
</feature>
<accession>A0AAU7ASF2</accession>
<name>A0AAU7ASF2_9ACTN</name>
<evidence type="ECO:0000256" key="1">
    <source>
        <dbReference type="SAM" id="MobiDB-lite"/>
    </source>
</evidence>
<feature type="region of interest" description="Disordered" evidence="1">
    <location>
        <begin position="1"/>
        <end position="22"/>
    </location>
</feature>
<reference evidence="3" key="1">
    <citation type="submission" date="2022-12" db="EMBL/GenBank/DDBJ databases">
        <title>Paraconexibacter alkalitolerans sp. nov. and Baekduia alba sp. nov., isolated from soil and emended description of the genera Paraconexibacter (Chun et al., 2020) and Baekduia (An et al., 2020).</title>
        <authorList>
            <person name="Vieira S."/>
            <person name="Huber K.J."/>
            <person name="Geppert A."/>
            <person name="Wolf J."/>
            <person name="Neumann-Schaal M."/>
            <person name="Muesken M."/>
            <person name="Overmann J."/>
        </authorList>
    </citation>
    <scope>NUCLEOTIDE SEQUENCE</scope>
    <source>
        <strain evidence="3">AEG42_29</strain>
    </source>
</reference>
<dbReference type="AlphaFoldDB" id="A0AAU7ASF2"/>
<sequence length="263" mass="27458">MSTTMTKPATTPDAGEYSPRPFARPSVARLTAIELRKASDTRASRWLLGLTAFATAAVGLILLFVGDTADHQLDDFLGLTLVPGLVVLPVVGILLMTGEWSQRTALTTFALVPERSRVTRAKILAALGLALGTLVVAVVLSVLLTAVGDAPDPWGIGAAGLGQATLALLLTVLWGVAFGLALASPAAAIVAYFALPTAFSVLGELVSSLDGAWDWVDPNRALTEVGELRASGSDWTHLAVSCSIWIALPLVVGAARLVRREVK</sequence>
<evidence type="ECO:0000256" key="2">
    <source>
        <dbReference type="SAM" id="Phobius"/>
    </source>
</evidence>
<feature type="transmembrane region" description="Helical" evidence="2">
    <location>
        <begin position="46"/>
        <end position="64"/>
    </location>
</feature>
<dbReference type="EMBL" id="CP114014">
    <property type="protein sequence ID" value="XAY04547.1"/>
    <property type="molecule type" value="Genomic_DNA"/>
</dbReference>
<keyword evidence="2" id="KW-1133">Transmembrane helix</keyword>
<keyword evidence="2" id="KW-0472">Membrane</keyword>
<keyword evidence="2" id="KW-0812">Transmembrane</keyword>
<evidence type="ECO:0008006" key="4">
    <source>
        <dbReference type="Google" id="ProtNLM"/>
    </source>
</evidence>
<feature type="transmembrane region" description="Helical" evidence="2">
    <location>
        <begin position="154"/>
        <end position="182"/>
    </location>
</feature>
<organism evidence="3">
    <name type="scientific">Paraconexibacter sp. AEG42_29</name>
    <dbReference type="NCBI Taxonomy" id="2997339"/>
    <lineage>
        <taxon>Bacteria</taxon>
        <taxon>Bacillati</taxon>
        <taxon>Actinomycetota</taxon>
        <taxon>Thermoleophilia</taxon>
        <taxon>Solirubrobacterales</taxon>
        <taxon>Paraconexibacteraceae</taxon>
        <taxon>Paraconexibacter</taxon>
    </lineage>
</organism>
<feature type="transmembrane region" description="Helical" evidence="2">
    <location>
        <begin position="189"/>
        <end position="209"/>
    </location>
</feature>
<protein>
    <recommendedName>
        <fullName evidence="4">ABC transporter permease</fullName>
    </recommendedName>
</protein>